<dbReference type="SUPFAM" id="SSF48179">
    <property type="entry name" value="6-phosphogluconate dehydrogenase C-terminal domain-like"/>
    <property type="match status" value="1"/>
</dbReference>
<evidence type="ECO:0000256" key="5">
    <source>
        <dbReference type="NCBIfam" id="TIGR00112"/>
    </source>
</evidence>
<evidence type="ECO:0000256" key="7">
    <source>
        <dbReference type="RuleBase" id="RU003903"/>
    </source>
</evidence>
<sequence>MTAASTATPSHPLIAFIGGGNMASAIIGGLVQQGHPGERIVVVAPTEATRGRLAQAYGVRTLAAPDASLGGADLVVWAVKPQMLQAAAQPVLPFVAQALHLSVAAGIGSDTLARWLQSERVVRAMPNTPALVGQGMTGLYARPAATSADRTLVERTLQPTGQLLWLDQDTLIDAVTAVSGSGPAYVFYFMEAIEAQGVKLGLSPQQAHQLALATFAGATALAAASDEPLQTLRQRVTSKGGTTFAAISSLKADGVAGSIQRAVQACQQRARELGAEFGRAD</sequence>
<dbReference type="EC" id="1.5.1.2" evidence="4 5"/>
<dbReference type="InterPro" id="IPR028939">
    <property type="entry name" value="P5C_Rdtase_cat_N"/>
</dbReference>
<feature type="domain" description="Pyrroline-5-carboxylate reductase dimerisation" evidence="9">
    <location>
        <begin position="170"/>
        <end position="273"/>
    </location>
</feature>
<comment type="function">
    <text evidence="4">Catalyzes the reduction of 1-pyrroline-5-carboxylate (PCA) to L-proline.</text>
</comment>
<dbReference type="PANTHER" id="PTHR11645:SF0">
    <property type="entry name" value="PYRROLINE-5-CARBOXYLATE REDUCTASE 3"/>
    <property type="match status" value="1"/>
</dbReference>
<dbReference type="GO" id="GO:0005737">
    <property type="term" value="C:cytoplasm"/>
    <property type="evidence" value="ECO:0007669"/>
    <property type="project" value="UniProtKB-SubCell"/>
</dbReference>
<accession>A0A7V8JPR4</accession>
<evidence type="ECO:0000256" key="4">
    <source>
        <dbReference type="HAMAP-Rule" id="MF_01925"/>
    </source>
</evidence>
<dbReference type="Pfam" id="PF03807">
    <property type="entry name" value="F420_oxidored"/>
    <property type="match status" value="1"/>
</dbReference>
<comment type="subcellular location">
    <subcellularLocation>
        <location evidence="4">Cytoplasm</location>
    </subcellularLocation>
</comment>
<evidence type="ECO:0000313" key="11">
    <source>
        <dbReference type="Proteomes" id="UP000461670"/>
    </source>
</evidence>
<keyword evidence="4 7" id="KW-0641">Proline biosynthesis</keyword>
<dbReference type="PROSITE" id="PS00521">
    <property type="entry name" value="P5CR"/>
    <property type="match status" value="1"/>
</dbReference>
<dbReference type="PIRSF" id="PIRSF000193">
    <property type="entry name" value="Pyrrol-5-carb_rd"/>
    <property type="match status" value="1"/>
</dbReference>
<reference evidence="11" key="1">
    <citation type="journal article" date="2020" name="MBio">
        <title>Horizontal gene transfer to a defensive symbiont with a reduced genome amongst a multipartite beetle microbiome.</title>
        <authorList>
            <person name="Waterworth S.C."/>
            <person name="Florez L.V."/>
            <person name="Rees E.R."/>
            <person name="Hertweck C."/>
            <person name="Kaltenpoth M."/>
            <person name="Kwan J.C."/>
        </authorList>
    </citation>
    <scope>NUCLEOTIDE SEQUENCE [LARGE SCALE GENOMIC DNA]</scope>
</reference>
<dbReference type="NCBIfam" id="TIGR00112">
    <property type="entry name" value="proC"/>
    <property type="match status" value="1"/>
</dbReference>
<dbReference type="Pfam" id="PF14748">
    <property type="entry name" value="P5CR_dimer"/>
    <property type="match status" value="1"/>
</dbReference>
<comment type="catalytic activity">
    <reaction evidence="4">
        <text>L-proline + NAD(+) = (S)-1-pyrroline-5-carboxylate + NADH + 2 H(+)</text>
        <dbReference type="Rhea" id="RHEA:14105"/>
        <dbReference type="ChEBI" id="CHEBI:15378"/>
        <dbReference type="ChEBI" id="CHEBI:17388"/>
        <dbReference type="ChEBI" id="CHEBI:57540"/>
        <dbReference type="ChEBI" id="CHEBI:57945"/>
        <dbReference type="ChEBI" id="CHEBI:60039"/>
        <dbReference type="EC" id="1.5.1.2"/>
    </reaction>
</comment>
<feature type="domain" description="Pyrroline-5-carboxylate reductase catalytic N-terminal" evidence="8">
    <location>
        <begin position="14"/>
        <end position="91"/>
    </location>
</feature>
<evidence type="ECO:0000256" key="6">
    <source>
        <dbReference type="PIRSR" id="PIRSR000193-1"/>
    </source>
</evidence>
<evidence type="ECO:0000259" key="8">
    <source>
        <dbReference type="Pfam" id="PF03807"/>
    </source>
</evidence>
<evidence type="ECO:0000313" key="10">
    <source>
        <dbReference type="EMBL" id="KAF1020103.1"/>
    </source>
</evidence>
<comment type="caution">
    <text evidence="10">The sequence shown here is derived from an EMBL/GenBank/DDBJ whole genome shotgun (WGS) entry which is preliminary data.</text>
</comment>
<proteinExistence type="inferred from homology"/>
<feature type="binding site" evidence="6">
    <location>
        <begin position="17"/>
        <end position="22"/>
    </location>
    <ligand>
        <name>NADP(+)</name>
        <dbReference type="ChEBI" id="CHEBI:58349"/>
    </ligand>
</feature>
<gene>
    <name evidence="10" type="primary">proC_2</name>
    <name evidence="4" type="synonym">proC</name>
    <name evidence="10" type="ORF">GAK30_02702</name>
</gene>
<dbReference type="PANTHER" id="PTHR11645">
    <property type="entry name" value="PYRROLINE-5-CARBOXYLATE REDUCTASE"/>
    <property type="match status" value="1"/>
</dbReference>
<dbReference type="Gene3D" id="1.10.3730.10">
    <property type="entry name" value="ProC C-terminal domain-like"/>
    <property type="match status" value="1"/>
</dbReference>
<dbReference type="InterPro" id="IPR000304">
    <property type="entry name" value="Pyrroline-COOH_reductase"/>
</dbReference>
<comment type="catalytic activity">
    <reaction evidence="4 7">
        <text>L-proline + NADP(+) = (S)-1-pyrroline-5-carboxylate + NADPH + 2 H(+)</text>
        <dbReference type="Rhea" id="RHEA:14109"/>
        <dbReference type="ChEBI" id="CHEBI:15378"/>
        <dbReference type="ChEBI" id="CHEBI:17388"/>
        <dbReference type="ChEBI" id="CHEBI:57783"/>
        <dbReference type="ChEBI" id="CHEBI:58349"/>
        <dbReference type="ChEBI" id="CHEBI:60039"/>
        <dbReference type="EC" id="1.5.1.2"/>
    </reaction>
</comment>
<feature type="binding site" evidence="6">
    <location>
        <begin position="78"/>
        <end position="81"/>
    </location>
    <ligand>
        <name>NADP(+)</name>
        <dbReference type="ChEBI" id="CHEBI:58349"/>
    </ligand>
</feature>
<dbReference type="GO" id="GO:0055129">
    <property type="term" value="P:L-proline biosynthetic process"/>
    <property type="evidence" value="ECO:0007669"/>
    <property type="project" value="UniProtKB-UniRule"/>
</dbReference>
<keyword evidence="2 4" id="KW-0521">NADP</keyword>
<dbReference type="AlphaFoldDB" id="A0A7V8JPR4"/>
<dbReference type="EMBL" id="WNDQ01000041">
    <property type="protein sequence ID" value="KAF1020103.1"/>
    <property type="molecule type" value="Genomic_DNA"/>
</dbReference>
<dbReference type="InterPro" id="IPR029036">
    <property type="entry name" value="P5CR_dimer"/>
</dbReference>
<evidence type="ECO:0000256" key="1">
    <source>
        <dbReference type="ARBA" id="ARBA00005525"/>
    </source>
</evidence>
<evidence type="ECO:0000256" key="3">
    <source>
        <dbReference type="ARBA" id="ARBA00023002"/>
    </source>
</evidence>
<organism evidence="10 11">
    <name type="scientific">Paracidovorax wautersii</name>
    <dbReference type="NCBI Taxonomy" id="1177982"/>
    <lineage>
        <taxon>Bacteria</taxon>
        <taxon>Pseudomonadati</taxon>
        <taxon>Pseudomonadota</taxon>
        <taxon>Betaproteobacteria</taxon>
        <taxon>Burkholderiales</taxon>
        <taxon>Comamonadaceae</taxon>
        <taxon>Paracidovorax</taxon>
    </lineage>
</organism>
<dbReference type="SUPFAM" id="SSF51735">
    <property type="entry name" value="NAD(P)-binding Rossmann-fold domains"/>
    <property type="match status" value="1"/>
</dbReference>
<dbReference type="InterPro" id="IPR053790">
    <property type="entry name" value="P5CR-like_CS"/>
</dbReference>
<dbReference type="Proteomes" id="UP000461670">
    <property type="component" value="Unassembled WGS sequence"/>
</dbReference>
<evidence type="ECO:0000256" key="2">
    <source>
        <dbReference type="ARBA" id="ARBA00022857"/>
    </source>
</evidence>
<comment type="pathway">
    <text evidence="4 7">Amino-acid biosynthesis; L-proline biosynthesis; L-proline from L-glutamate 5-semialdehyde: step 1/1.</text>
</comment>
<keyword evidence="3 4" id="KW-0560">Oxidoreductase</keyword>
<protein>
    <recommendedName>
        <fullName evidence="4 5">Pyrroline-5-carboxylate reductase</fullName>
        <shortName evidence="4">P5C reductase</shortName>
        <shortName evidence="4">P5CR</shortName>
        <ecNumber evidence="4 5">1.5.1.2</ecNumber>
    </recommendedName>
    <alternativeName>
        <fullName evidence="4">PCA reductase</fullName>
    </alternativeName>
</protein>
<dbReference type="HAMAP" id="MF_01925">
    <property type="entry name" value="P5C_reductase"/>
    <property type="match status" value="1"/>
</dbReference>
<dbReference type="FunFam" id="1.10.3730.10:FF:000001">
    <property type="entry name" value="Pyrroline-5-carboxylate reductase"/>
    <property type="match status" value="1"/>
</dbReference>
<comment type="similarity">
    <text evidence="1 4 7">Belongs to the pyrroline-5-carboxylate reductase family.</text>
</comment>
<dbReference type="GO" id="GO:0004735">
    <property type="term" value="F:pyrroline-5-carboxylate reductase activity"/>
    <property type="evidence" value="ECO:0007669"/>
    <property type="project" value="UniProtKB-UniRule"/>
</dbReference>
<dbReference type="Gene3D" id="3.40.50.720">
    <property type="entry name" value="NAD(P)-binding Rossmann-like Domain"/>
    <property type="match status" value="1"/>
</dbReference>
<evidence type="ECO:0000259" key="9">
    <source>
        <dbReference type="Pfam" id="PF14748"/>
    </source>
</evidence>
<dbReference type="UniPathway" id="UPA00098">
    <property type="reaction ID" value="UER00361"/>
</dbReference>
<keyword evidence="4" id="KW-0963">Cytoplasm</keyword>
<keyword evidence="4 7" id="KW-0028">Amino-acid biosynthesis</keyword>
<dbReference type="InterPro" id="IPR008927">
    <property type="entry name" value="6-PGluconate_DH-like_C_sf"/>
</dbReference>
<name>A0A7V8JPR4_9BURK</name>
<dbReference type="InterPro" id="IPR036291">
    <property type="entry name" value="NAD(P)-bd_dom_sf"/>
</dbReference>